<dbReference type="NCBIfam" id="NF038065">
    <property type="entry name" value="Pr6Pr"/>
    <property type="match status" value="1"/>
</dbReference>
<reference evidence="3" key="1">
    <citation type="submission" date="2016-11" db="EMBL/GenBank/DDBJ databases">
        <authorList>
            <person name="Varghese N."/>
            <person name="Submissions S."/>
        </authorList>
    </citation>
    <scope>NUCLEOTIDE SEQUENCE [LARGE SCALE GENOMIC DNA]</scope>
    <source>
        <strain evidence="3">DSM 27623</strain>
    </source>
</reference>
<feature type="transmembrane region" description="Helical" evidence="1">
    <location>
        <begin position="168"/>
        <end position="188"/>
    </location>
</feature>
<accession>A0A1N6IMK7</accession>
<keyword evidence="1" id="KW-0472">Membrane</keyword>
<feature type="transmembrane region" description="Helical" evidence="1">
    <location>
        <begin position="36"/>
        <end position="55"/>
    </location>
</feature>
<evidence type="ECO:0000313" key="2">
    <source>
        <dbReference type="EMBL" id="SIO33271.1"/>
    </source>
</evidence>
<dbReference type="RefSeq" id="WP_074235966.1">
    <property type="nucleotide sequence ID" value="NZ_FSRK01000002.1"/>
</dbReference>
<dbReference type="EMBL" id="FSRK01000002">
    <property type="protein sequence ID" value="SIO33271.1"/>
    <property type="molecule type" value="Genomic_DNA"/>
</dbReference>
<feature type="transmembrane region" description="Helical" evidence="1">
    <location>
        <begin position="5"/>
        <end position="24"/>
    </location>
</feature>
<feature type="transmembrane region" description="Helical" evidence="1">
    <location>
        <begin position="130"/>
        <end position="148"/>
    </location>
</feature>
<proteinExistence type="predicted"/>
<dbReference type="OrthoDB" id="9809977at2"/>
<name>A0A1N6IMK7_9FLAO</name>
<keyword evidence="1" id="KW-0812">Transmembrane</keyword>
<keyword evidence="3" id="KW-1185">Reference proteome</keyword>
<dbReference type="AlphaFoldDB" id="A0A1N6IMK7"/>
<protein>
    <recommendedName>
        <fullName evidence="4">Pr6Pr family membrane protein</fullName>
    </recommendedName>
</protein>
<dbReference type="InterPro" id="IPR049713">
    <property type="entry name" value="Pr6Pr-like"/>
</dbReference>
<dbReference type="STRING" id="1416779.SAMN05444409_2813"/>
<evidence type="ECO:0000313" key="3">
    <source>
        <dbReference type="Proteomes" id="UP000185207"/>
    </source>
</evidence>
<evidence type="ECO:0000256" key="1">
    <source>
        <dbReference type="SAM" id="Phobius"/>
    </source>
</evidence>
<gene>
    <name evidence="2" type="ORF">SAMN05444409_2813</name>
</gene>
<feature type="transmembrane region" description="Helical" evidence="1">
    <location>
        <begin position="97"/>
        <end position="118"/>
    </location>
</feature>
<feature type="transmembrane region" description="Helical" evidence="1">
    <location>
        <begin position="67"/>
        <end position="85"/>
    </location>
</feature>
<organism evidence="2 3">
    <name type="scientific">Epilithonimonas zeae</name>
    <dbReference type="NCBI Taxonomy" id="1416779"/>
    <lineage>
        <taxon>Bacteria</taxon>
        <taxon>Pseudomonadati</taxon>
        <taxon>Bacteroidota</taxon>
        <taxon>Flavobacteriia</taxon>
        <taxon>Flavobacteriales</taxon>
        <taxon>Weeksellaceae</taxon>
        <taxon>Chryseobacterium group</taxon>
        <taxon>Epilithonimonas</taxon>
    </lineage>
</organism>
<evidence type="ECO:0008006" key="4">
    <source>
        <dbReference type="Google" id="ProtNLM"/>
    </source>
</evidence>
<sequence>MKQKLALFLAILGWISIILQFYLMMETRTISRLESVIRFFSYFTILTNMILAISFSVQAFKKETIRILTPITVYITIVGLVYQILLRHTWSPTGLQMIVDELLHTIIPALAIIYWFFYEDNKLNYNQIPKWLIFPLLYLFYILIRGHYSGFYPYPFVDVSKFGLNQVLINSGLLIVVFILFCALFVWIKQPKSKVIE</sequence>
<keyword evidence="1" id="KW-1133">Transmembrane helix</keyword>
<dbReference type="Proteomes" id="UP000185207">
    <property type="component" value="Unassembled WGS sequence"/>
</dbReference>